<dbReference type="Proteomes" id="UP000186851">
    <property type="component" value="Chromosome"/>
</dbReference>
<organism evidence="2 3">
    <name type="scientific">Odinarchaeota yellowstonii (strain LCB_4)</name>
    <dbReference type="NCBI Taxonomy" id="1841599"/>
    <lineage>
        <taxon>Archaea</taxon>
        <taxon>Promethearchaeati</taxon>
        <taxon>Candidatus Odinarchaeota</taxon>
        <taxon>Candidatus Odinarchaeia</taxon>
        <taxon>Candidatus Odinarchaeales</taxon>
        <taxon>Candidatus Odinarchaeaceae</taxon>
        <taxon>Candidatus Odinarchaeum</taxon>
    </lineage>
</organism>
<evidence type="ECO:0000313" key="2">
    <source>
        <dbReference type="EMBL" id="WEU39891.1"/>
    </source>
</evidence>
<proteinExistence type="predicted"/>
<reference evidence="2" key="2">
    <citation type="journal article" date="2022" name="Nat. Microbiol.">
        <title>A closed Candidatus Odinarchaeum chromosome exposes Asgard archaeal viruses.</title>
        <authorList>
            <person name="Tamarit D."/>
            <person name="Caceres E.F."/>
            <person name="Krupovic M."/>
            <person name="Nijland R."/>
            <person name="Eme L."/>
            <person name="Robinson N.P."/>
            <person name="Ettema T.J.G."/>
        </authorList>
    </citation>
    <scope>NUCLEOTIDE SEQUENCE</scope>
    <source>
        <strain evidence="2">LCB_4</strain>
    </source>
</reference>
<dbReference type="InterPro" id="IPR036304">
    <property type="entry name" value="MTH1184"/>
</dbReference>
<dbReference type="EMBL" id="CP091871">
    <property type="protein sequence ID" value="WEU39891.1"/>
    <property type="molecule type" value="Genomic_DNA"/>
</dbReference>
<dbReference type="KEGG" id="oyw:OdinLCB4_005325"/>
<dbReference type="Pfam" id="PF09082">
    <property type="entry name" value="DUF1922"/>
    <property type="match status" value="1"/>
</dbReference>
<gene>
    <name evidence="2" type="ORF">OdinLCB4_005325</name>
</gene>
<protein>
    <submittedName>
        <fullName evidence="2">DUF1922 domain-containing protein</fullName>
    </submittedName>
</protein>
<accession>A0AAF0D1F8</accession>
<dbReference type="Gene3D" id="3.90.820.10">
    <property type="entry name" value="Structural Genomics, Unknown Function 30-nov-00 1gh9 Mol_id"/>
    <property type="match status" value="1"/>
</dbReference>
<reference evidence="2" key="1">
    <citation type="journal article" date="2017" name="Nature">
        <title>Asgard archaea illuminate the origin of eukaryotic cellular complexity.</title>
        <authorList>
            <person name="Zaremba-Niedzwiedzka K."/>
            <person name="Caceres E.F."/>
            <person name="Saw J.H."/>
            <person name="Backstrom D."/>
            <person name="Juzokaite L."/>
            <person name="Vancaester E."/>
            <person name="Seitz K.W."/>
            <person name="Anantharaman K."/>
            <person name="Starnawski P."/>
            <person name="Kjeldsen K.U."/>
            <person name="Scott M.B."/>
            <person name="Nunoura T."/>
            <person name="Banfield J.F."/>
            <person name="Schramm A."/>
            <person name="Baker B.J."/>
            <person name="Spang A."/>
            <person name="Ettema T.J.G."/>
        </authorList>
    </citation>
    <scope>NUCLEOTIDE SEQUENCE</scope>
    <source>
        <strain evidence="2">LCB_4</strain>
    </source>
</reference>
<evidence type="ECO:0000259" key="1">
    <source>
        <dbReference type="Pfam" id="PF09082"/>
    </source>
</evidence>
<feature type="domain" description="DUF1922" evidence="1">
    <location>
        <begin position="7"/>
        <end position="62"/>
    </location>
</feature>
<evidence type="ECO:0000313" key="3">
    <source>
        <dbReference type="Proteomes" id="UP000186851"/>
    </source>
</evidence>
<dbReference type="SUPFAM" id="SSF57821">
    <property type="entry name" value="Hypothetical protein MTH1184"/>
    <property type="match status" value="1"/>
</dbReference>
<dbReference type="InterPro" id="IPR015166">
    <property type="entry name" value="DUF1922"/>
</dbReference>
<sequence length="82" mass="9337">MGKQTCYLITRCSQCQTPFYFRPPQKTKRCPRCNALLTLSKLNILYKVDHAEDALKIILKLKQPGTQTGFVEASKIMDGEQS</sequence>
<name>A0AAF0D1F8_ODILC</name>
<dbReference type="AlphaFoldDB" id="A0AAF0D1F8"/>